<protein>
    <recommendedName>
        <fullName evidence="2">DUF7726 domain-containing protein</fullName>
    </recommendedName>
</protein>
<feature type="domain" description="DUF7726" evidence="2">
    <location>
        <begin position="274"/>
        <end position="354"/>
    </location>
</feature>
<evidence type="ECO:0000259" key="2">
    <source>
        <dbReference type="Pfam" id="PF24852"/>
    </source>
</evidence>
<feature type="region of interest" description="Disordered" evidence="1">
    <location>
        <begin position="245"/>
        <end position="270"/>
    </location>
</feature>
<dbReference type="PANTHER" id="PTHR42339:SF1">
    <property type="entry name" value="HISTONE H1"/>
    <property type="match status" value="1"/>
</dbReference>
<feature type="compositionally biased region" description="Pro residues" evidence="1">
    <location>
        <begin position="1"/>
        <end position="10"/>
    </location>
</feature>
<feature type="region of interest" description="Disordered" evidence="1">
    <location>
        <begin position="1"/>
        <end position="44"/>
    </location>
</feature>
<accession>A0ABR1UDP4</accession>
<organism evidence="3 4">
    <name type="scientific">Apiospora saccharicola</name>
    <dbReference type="NCBI Taxonomy" id="335842"/>
    <lineage>
        <taxon>Eukaryota</taxon>
        <taxon>Fungi</taxon>
        <taxon>Dikarya</taxon>
        <taxon>Ascomycota</taxon>
        <taxon>Pezizomycotina</taxon>
        <taxon>Sordariomycetes</taxon>
        <taxon>Xylariomycetidae</taxon>
        <taxon>Amphisphaeriales</taxon>
        <taxon>Apiosporaceae</taxon>
        <taxon>Apiospora</taxon>
    </lineage>
</organism>
<name>A0ABR1UDP4_9PEZI</name>
<sequence length="384" mass="42877">MSDWLQPPPSRSALKRTQNQGNQLPPQANPGGSPAPSSRRKEIEDELWAEELADVKRLMDDMDAIHRDTALDELRHSRRTGDRFAMMRQAVEESVRIPTNRSVAFGVLTKDNEAAVTRTKAAHRAATATTASASAGRKRKASSLQDDMDDYKQSLPHIKTSGMHVDLDCDQVRARINKVVDSGVMKKTEFCDAIGASNAAVNAFLKKPWGPLDGANSKAFYKAWDWFKQREIAGLKLPNVNKRRQTEAARAAADRPANTGASAGANLGEETDEVPIHDTCDVAREKIDEHLATCRVSQAQFCRDIHAHGLNSPTRCKGIQPKQLTEFRHKNGSNAGATSIVFYAAYVYFEKIRLAQDQPKSKFRLEMEKRWPDGFDRKHDDRMP</sequence>
<comment type="caution">
    <text evidence="3">The sequence shown here is derived from an EMBL/GenBank/DDBJ whole genome shotgun (WGS) entry which is preliminary data.</text>
</comment>
<gene>
    <name evidence="3" type="ORF">PG996_010937</name>
</gene>
<keyword evidence="4" id="KW-1185">Reference proteome</keyword>
<dbReference type="InterPro" id="IPR056143">
    <property type="entry name" value="DUF7726"/>
</dbReference>
<proteinExistence type="predicted"/>
<evidence type="ECO:0000313" key="4">
    <source>
        <dbReference type="Proteomes" id="UP001446871"/>
    </source>
</evidence>
<dbReference type="Proteomes" id="UP001446871">
    <property type="component" value="Unassembled WGS sequence"/>
</dbReference>
<dbReference type="Pfam" id="PF24852">
    <property type="entry name" value="DUF7726"/>
    <property type="match status" value="2"/>
</dbReference>
<dbReference type="EMBL" id="JAQQWM010000007">
    <property type="protein sequence ID" value="KAK8057000.1"/>
    <property type="molecule type" value="Genomic_DNA"/>
</dbReference>
<feature type="domain" description="DUF7726" evidence="2">
    <location>
        <begin position="163"/>
        <end position="236"/>
    </location>
</feature>
<evidence type="ECO:0000256" key="1">
    <source>
        <dbReference type="SAM" id="MobiDB-lite"/>
    </source>
</evidence>
<dbReference type="PANTHER" id="PTHR42339">
    <property type="entry name" value="HISTONE H1"/>
    <property type="match status" value="1"/>
</dbReference>
<feature type="compositionally biased region" description="Low complexity" evidence="1">
    <location>
        <begin position="248"/>
        <end position="257"/>
    </location>
</feature>
<evidence type="ECO:0000313" key="3">
    <source>
        <dbReference type="EMBL" id="KAK8057000.1"/>
    </source>
</evidence>
<feature type="region of interest" description="Disordered" evidence="1">
    <location>
        <begin position="125"/>
        <end position="147"/>
    </location>
</feature>
<feature type="compositionally biased region" description="Polar residues" evidence="1">
    <location>
        <begin position="15"/>
        <end position="26"/>
    </location>
</feature>
<reference evidence="3 4" key="1">
    <citation type="submission" date="2023-01" db="EMBL/GenBank/DDBJ databases">
        <title>Analysis of 21 Apiospora genomes using comparative genomics revels a genus with tremendous synthesis potential of carbohydrate active enzymes and secondary metabolites.</title>
        <authorList>
            <person name="Sorensen T."/>
        </authorList>
    </citation>
    <scope>NUCLEOTIDE SEQUENCE [LARGE SCALE GENOMIC DNA]</scope>
    <source>
        <strain evidence="3 4">CBS 83171</strain>
    </source>
</reference>
<feature type="compositionally biased region" description="Low complexity" evidence="1">
    <location>
        <begin position="125"/>
        <end position="135"/>
    </location>
</feature>